<dbReference type="PANTHER" id="PTHR37756">
    <property type="entry name" value="TRANSMEMBRANE PROTEIN"/>
    <property type="match status" value="1"/>
</dbReference>
<evidence type="ECO:0000313" key="3">
    <source>
        <dbReference type="EMBL" id="KAJ4978032.1"/>
    </source>
</evidence>
<sequence>MKRVKTCRGLSRDLTRALPDQTGLTIVIRDPSGSGSLQISVSAEKLNTEKNRKNEENASRWKVCLVCLLPLFLVPVVNVLPLLFDFIMSKIYQLLGWEYRKPERAPPACPIKPTSAKVTKVGELETEPLNQTVGTKDDKHD</sequence>
<comment type="caution">
    <text evidence="3">The sequence shown here is derived from an EMBL/GenBank/DDBJ whole genome shotgun (WGS) entry which is preliminary data.</text>
</comment>
<evidence type="ECO:0000256" key="1">
    <source>
        <dbReference type="SAM" id="MobiDB-lite"/>
    </source>
</evidence>
<dbReference type="PANTHER" id="PTHR37756:SF1">
    <property type="entry name" value="TRANSMEMBRANE PROTEIN"/>
    <property type="match status" value="1"/>
</dbReference>
<keyword evidence="4" id="KW-1185">Reference proteome</keyword>
<dbReference type="Proteomes" id="UP001141806">
    <property type="component" value="Unassembled WGS sequence"/>
</dbReference>
<dbReference type="AlphaFoldDB" id="A0A9Q0KWL5"/>
<proteinExistence type="predicted"/>
<reference evidence="3" key="1">
    <citation type="journal article" date="2023" name="Plant J.">
        <title>The genome of the king protea, Protea cynaroides.</title>
        <authorList>
            <person name="Chang J."/>
            <person name="Duong T.A."/>
            <person name="Schoeman C."/>
            <person name="Ma X."/>
            <person name="Roodt D."/>
            <person name="Barker N."/>
            <person name="Li Z."/>
            <person name="Van de Peer Y."/>
            <person name="Mizrachi E."/>
        </authorList>
    </citation>
    <scope>NUCLEOTIDE SEQUENCE</scope>
    <source>
        <tissue evidence="3">Young leaves</tissue>
    </source>
</reference>
<accession>A0A9Q0KWL5</accession>
<name>A0A9Q0KWL5_9MAGN</name>
<keyword evidence="2" id="KW-1133">Transmembrane helix</keyword>
<keyword evidence="2" id="KW-0812">Transmembrane</keyword>
<gene>
    <name evidence="3" type="ORF">NE237_008812</name>
</gene>
<feature type="transmembrane region" description="Helical" evidence="2">
    <location>
        <begin position="63"/>
        <end position="84"/>
    </location>
</feature>
<dbReference type="OrthoDB" id="747994at2759"/>
<feature type="region of interest" description="Disordered" evidence="1">
    <location>
        <begin position="104"/>
        <end position="141"/>
    </location>
</feature>
<evidence type="ECO:0000256" key="2">
    <source>
        <dbReference type="SAM" id="Phobius"/>
    </source>
</evidence>
<keyword evidence="2" id="KW-0472">Membrane</keyword>
<organism evidence="3 4">
    <name type="scientific">Protea cynaroides</name>
    <dbReference type="NCBI Taxonomy" id="273540"/>
    <lineage>
        <taxon>Eukaryota</taxon>
        <taxon>Viridiplantae</taxon>
        <taxon>Streptophyta</taxon>
        <taxon>Embryophyta</taxon>
        <taxon>Tracheophyta</taxon>
        <taxon>Spermatophyta</taxon>
        <taxon>Magnoliopsida</taxon>
        <taxon>Proteales</taxon>
        <taxon>Proteaceae</taxon>
        <taxon>Protea</taxon>
    </lineage>
</organism>
<protein>
    <submittedName>
        <fullName evidence="3">Uncharacterized protein</fullName>
    </submittedName>
</protein>
<dbReference type="EMBL" id="JAMYWD010000002">
    <property type="protein sequence ID" value="KAJ4978032.1"/>
    <property type="molecule type" value="Genomic_DNA"/>
</dbReference>
<evidence type="ECO:0000313" key="4">
    <source>
        <dbReference type="Proteomes" id="UP001141806"/>
    </source>
</evidence>